<organism evidence="1 2">
    <name type="scientific">Dreissena polymorpha</name>
    <name type="common">Zebra mussel</name>
    <name type="synonym">Mytilus polymorpha</name>
    <dbReference type="NCBI Taxonomy" id="45954"/>
    <lineage>
        <taxon>Eukaryota</taxon>
        <taxon>Metazoa</taxon>
        <taxon>Spiralia</taxon>
        <taxon>Lophotrochozoa</taxon>
        <taxon>Mollusca</taxon>
        <taxon>Bivalvia</taxon>
        <taxon>Autobranchia</taxon>
        <taxon>Heteroconchia</taxon>
        <taxon>Euheterodonta</taxon>
        <taxon>Imparidentia</taxon>
        <taxon>Neoheterodontei</taxon>
        <taxon>Myida</taxon>
        <taxon>Dreissenoidea</taxon>
        <taxon>Dreissenidae</taxon>
        <taxon>Dreissena</taxon>
    </lineage>
</organism>
<keyword evidence="2" id="KW-1185">Reference proteome</keyword>
<dbReference type="EMBL" id="JAIWYP010000004">
    <property type="protein sequence ID" value="KAH3837268.1"/>
    <property type="molecule type" value="Genomic_DNA"/>
</dbReference>
<protein>
    <submittedName>
        <fullName evidence="1">Uncharacterized protein</fullName>
    </submittedName>
</protein>
<evidence type="ECO:0000313" key="2">
    <source>
        <dbReference type="Proteomes" id="UP000828390"/>
    </source>
</evidence>
<dbReference type="Proteomes" id="UP000828390">
    <property type="component" value="Unassembled WGS sequence"/>
</dbReference>
<accession>A0A9D4QN87</accession>
<gene>
    <name evidence="1" type="ORF">DPMN_110651</name>
</gene>
<reference evidence="1" key="1">
    <citation type="journal article" date="2019" name="bioRxiv">
        <title>The Genome of the Zebra Mussel, Dreissena polymorpha: A Resource for Invasive Species Research.</title>
        <authorList>
            <person name="McCartney M.A."/>
            <person name="Auch B."/>
            <person name="Kono T."/>
            <person name="Mallez S."/>
            <person name="Zhang Y."/>
            <person name="Obille A."/>
            <person name="Becker A."/>
            <person name="Abrahante J.E."/>
            <person name="Garbe J."/>
            <person name="Badalamenti J.P."/>
            <person name="Herman A."/>
            <person name="Mangelson H."/>
            <person name="Liachko I."/>
            <person name="Sullivan S."/>
            <person name="Sone E.D."/>
            <person name="Koren S."/>
            <person name="Silverstein K.A.T."/>
            <person name="Beckman K.B."/>
            <person name="Gohl D.M."/>
        </authorList>
    </citation>
    <scope>NUCLEOTIDE SEQUENCE</scope>
    <source>
        <strain evidence="1">Duluth1</strain>
        <tissue evidence="1">Whole animal</tissue>
    </source>
</reference>
<dbReference type="AlphaFoldDB" id="A0A9D4QN87"/>
<evidence type="ECO:0000313" key="1">
    <source>
        <dbReference type="EMBL" id="KAH3837268.1"/>
    </source>
</evidence>
<proteinExistence type="predicted"/>
<reference evidence="1" key="2">
    <citation type="submission" date="2020-11" db="EMBL/GenBank/DDBJ databases">
        <authorList>
            <person name="McCartney M.A."/>
            <person name="Auch B."/>
            <person name="Kono T."/>
            <person name="Mallez S."/>
            <person name="Becker A."/>
            <person name="Gohl D.M."/>
            <person name="Silverstein K.A.T."/>
            <person name="Koren S."/>
            <person name="Bechman K.B."/>
            <person name="Herman A."/>
            <person name="Abrahante J.E."/>
            <person name="Garbe J."/>
        </authorList>
    </citation>
    <scope>NUCLEOTIDE SEQUENCE</scope>
    <source>
        <strain evidence="1">Duluth1</strain>
        <tissue evidence="1">Whole animal</tissue>
    </source>
</reference>
<comment type="caution">
    <text evidence="1">The sequence shown here is derived from an EMBL/GenBank/DDBJ whole genome shotgun (WGS) entry which is preliminary data.</text>
</comment>
<name>A0A9D4QN87_DREPO</name>
<sequence>MQVLETSTCAVNKRITLEKSRLSFWKSFDSLPMNGNTSMSICVMAMNLYWDTLLNRPFAVVSITASQDTWQEQDSPCLWLLQHLPY</sequence>